<evidence type="ECO:0000313" key="3">
    <source>
        <dbReference type="Proteomes" id="UP000071859"/>
    </source>
</evidence>
<feature type="domain" description="TniQ" evidence="1">
    <location>
        <begin position="10"/>
        <end position="146"/>
    </location>
</feature>
<keyword evidence="3" id="KW-1185">Reference proteome</keyword>
<name>A0A158DAM9_9BURK</name>
<evidence type="ECO:0000313" key="2">
    <source>
        <dbReference type="EMBL" id="SAK91420.1"/>
    </source>
</evidence>
<dbReference type="AlphaFoldDB" id="A0A158DAM9"/>
<dbReference type="Pfam" id="PF06527">
    <property type="entry name" value="TniQ"/>
    <property type="match status" value="1"/>
</dbReference>
<comment type="caution">
    <text evidence="2">The sequence shown here is derived from an EMBL/GenBank/DDBJ whole genome shotgun (WGS) entry which is preliminary data.</text>
</comment>
<dbReference type="EMBL" id="FCOX02000029">
    <property type="protein sequence ID" value="SAK91420.1"/>
    <property type="molecule type" value="Genomic_DNA"/>
</dbReference>
<dbReference type="InterPro" id="IPR009492">
    <property type="entry name" value="TniQ"/>
</dbReference>
<dbReference type="Proteomes" id="UP000071859">
    <property type="component" value="Unassembled WGS sequence"/>
</dbReference>
<evidence type="ECO:0000259" key="1">
    <source>
        <dbReference type="Pfam" id="PF06527"/>
    </source>
</evidence>
<accession>A0A158DAM9</accession>
<dbReference type="OrthoDB" id="2569037at2"/>
<organism evidence="2 3">
    <name type="scientific">Caballeronia calidae</name>
    <dbReference type="NCBI Taxonomy" id="1777139"/>
    <lineage>
        <taxon>Bacteria</taxon>
        <taxon>Pseudomonadati</taxon>
        <taxon>Pseudomonadota</taxon>
        <taxon>Betaproteobacteria</taxon>
        <taxon>Burkholderiales</taxon>
        <taxon>Burkholderiaceae</taxon>
        <taxon>Caballeronia</taxon>
    </lineage>
</organism>
<gene>
    <name evidence="2" type="ORF">AWB78_04921</name>
</gene>
<proteinExistence type="predicted"/>
<sequence length="422" mass="47072">MFRISPSEIGTGRVESLSSFAVRYAEHMAVRFIEFYRGLLYPLLFPESTRVTQVKIPPAMVIDGITKTANDWSQALESIASIENAARCTLLPFTGVIAARRIVTLSRRWCPQCLDEMAERGRHAVFEPLVWRLDEMKHCGWHRRPLVDVCPKCAKGGQYPFVANARVGCCRYCGSWMGQPPGDVAQDVTDFDVFVAEKCEELISLPAMLPPGAHLLPSNLVVQALRDVFFRGSATDMARAVGELPGQVHGYIKGEFPAPLAFFMRAAAVTGASMREIFVTNAFESTDISASTHTFELRRARPRRVFTQESIENALRTALSGDGSKSVQAVAVDLRMEAATVWRRSPDLCSQVSQRHARYVAASAALRRAAFESKVHEVLSNFKGRGIRPTQDDLREALHDPACFLNEWKRAVIQQQSRKLDL</sequence>
<protein>
    <recommendedName>
        <fullName evidence="1">TniQ domain-containing protein</fullName>
    </recommendedName>
</protein>
<reference evidence="2" key="1">
    <citation type="submission" date="2016-01" db="EMBL/GenBank/DDBJ databases">
        <authorList>
            <person name="Peeters C."/>
        </authorList>
    </citation>
    <scope>NUCLEOTIDE SEQUENCE</scope>
    <source>
        <strain evidence="2">LMG 29321</strain>
    </source>
</reference>